<dbReference type="Proteomes" id="UP000245125">
    <property type="component" value="Unassembled WGS sequence"/>
</dbReference>
<protein>
    <recommendedName>
        <fullName evidence="4">Lipoprotein</fullName>
    </recommendedName>
</protein>
<evidence type="ECO:0000313" key="2">
    <source>
        <dbReference type="EMBL" id="SPQ01013.1"/>
    </source>
</evidence>
<reference evidence="3" key="1">
    <citation type="submission" date="2018-03" db="EMBL/GenBank/DDBJ databases">
        <authorList>
            <person name="Zecchin S."/>
        </authorList>
    </citation>
    <scope>NUCLEOTIDE SEQUENCE [LARGE SCALE GENOMIC DNA]</scope>
</reference>
<proteinExistence type="predicted"/>
<dbReference type="EMBL" id="OUUY01000086">
    <property type="protein sequence ID" value="SPQ01013.1"/>
    <property type="molecule type" value="Genomic_DNA"/>
</dbReference>
<evidence type="ECO:0000256" key="1">
    <source>
        <dbReference type="SAM" id="SignalP"/>
    </source>
</evidence>
<feature type="chain" id="PRO_5015601276" description="Lipoprotein" evidence="1">
    <location>
        <begin position="25"/>
        <end position="238"/>
    </location>
</feature>
<sequence length="238" mass="25118">MSFLNISRSAKFLGRGLMHCAVSAAVMALMITTLSCTTAQPAPDLEGGKFKESVAAQKRINRYFHSKVVPNLKTCWDQVQGKGTIEMQYLYEDDAKGGWTFKTLKSGKSTLPRGQDEVAVACMQKAVTATSFPKEGDAGASYFIDWNWPVPMPPDAEQQFGRMIGSNGGEGGGCDGNGASARCVTCSGSPLTCIYVCVGSDTCQVQATHPGGFNSICTEGGKCASGGPFGVVGGFIMY</sequence>
<accession>A0A2U3QHY3</accession>
<dbReference type="AlphaFoldDB" id="A0A2U3QHY3"/>
<evidence type="ECO:0000313" key="3">
    <source>
        <dbReference type="Proteomes" id="UP000245125"/>
    </source>
</evidence>
<evidence type="ECO:0008006" key="4">
    <source>
        <dbReference type="Google" id="ProtNLM"/>
    </source>
</evidence>
<organism evidence="2 3">
    <name type="scientific">Candidatus Sulfobium mesophilum</name>
    <dbReference type="NCBI Taxonomy" id="2016548"/>
    <lineage>
        <taxon>Bacteria</taxon>
        <taxon>Pseudomonadati</taxon>
        <taxon>Nitrospirota</taxon>
        <taxon>Nitrospiria</taxon>
        <taxon>Nitrospirales</taxon>
        <taxon>Nitrospiraceae</taxon>
        <taxon>Candidatus Sulfobium</taxon>
    </lineage>
</organism>
<gene>
    <name evidence="2" type="ORF">NBG4_40053</name>
</gene>
<keyword evidence="3" id="KW-1185">Reference proteome</keyword>
<name>A0A2U3QHY3_9BACT</name>
<feature type="signal peptide" evidence="1">
    <location>
        <begin position="1"/>
        <end position="24"/>
    </location>
</feature>
<keyword evidence="1" id="KW-0732">Signal</keyword>